<evidence type="ECO:0000313" key="5">
    <source>
        <dbReference type="Proteomes" id="UP000038010"/>
    </source>
</evidence>
<keyword evidence="3" id="KW-0560">Oxidoreductase</keyword>
<dbReference type="PANTHER" id="PTHR24320:SF236">
    <property type="entry name" value="SHORT-CHAIN DEHYDROGENASE-RELATED"/>
    <property type="match status" value="1"/>
</dbReference>
<evidence type="ECO:0000313" key="4">
    <source>
        <dbReference type="EMBL" id="KPI44414.1"/>
    </source>
</evidence>
<evidence type="ECO:0000256" key="3">
    <source>
        <dbReference type="ARBA" id="ARBA00023002"/>
    </source>
</evidence>
<keyword evidence="5" id="KW-1185">Reference proteome</keyword>
<dbReference type="GeneID" id="28741110"/>
<dbReference type="InterPro" id="IPR036291">
    <property type="entry name" value="NAD(P)-bd_dom_sf"/>
</dbReference>
<evidence type="ECO:0000256" key="2">
    <source>
        <dbReference type="ARBA" id="ARBA00022857"/>
    </source>
</evidence>
<dbReference type="Pfam" id="PF00106">
    <property type="entry name" value="adh_short"/>
    <property type="match status" value="1"/>
</dbReference>
<protein>
    <submittedName>
        <fullName evidence="4">Putative oxido</fullName>
    </submittedName>
</protein>
<dbReference type="OrthoDB" id="191139at2759"/>
<reference evidence="4 5" key="1">
    <citation type="submission" date="2015-06" db="EMBL/GenBank/DDBJ databases">
        <title>Draft genome of the ant-associated black yeast Phialophora attae CBS 131958.</title>
        <authorList>
            <person name="Moreno L.F."/>
            <person name="Stielow B.J."/>
            <person name="de Hoog S."/>
            <person name="Vicente V.A."/>
            <person name="Weiss V.A."/>
            <person name="de Vries M."/>
            <person name="Cruz L.M."/>
            <person name="Souza E.M."/>
        </authorList>
    </citation>
    <scope>NUCLEOTIDE SEQUENCE [LARGE SCALE GENOMIC DNA]</scope>
    <source>
        <strain evidence="4 5">CBS 131958</strain>
    </source>
</reference>
<keyword evidence="2" id="KW-0521">NADP</keyword>
<dbReference type="STRING" id="1664694.A0A0N1HWB4"/>
<dbReference type="InterPro" id="IPR002347">
    <property type="entry name" value="SDR_fam"/>
</dbReference>
<organism evidence="4 5">
    <name type="scientific">Cyphellophora attinorum</name>
    <dbReference type="NCBI Taxonomy" id="1664694"/>
    <lineage>
        <taxon>Eukaryota</taxon>
        <taxon>Fungi</taxon>
        <taxon>Dikarya</taxon>
        <taxon>Ascomycota</taxon>
        <taxon>Pezizomycotina</taxon>
        <taxon>Eurotiomycetes</taxon>
        <taxon>Chaetothyriomycetidae</taxon>
        <taxon>Chaetothyriales</taxon>
        <taxon>Cyphellophoraceae</taxon>
        <taxon>Cyphellophora</taxon>
    </lineage>
</organism>
<proteinExistence type="inferred from homology"/>
<dbReference type="RefSeq" id="XP_018004377.1">
    <property type="nucleotide sequence ID" value="XM_018149230.1"/>
</dbReference>
<accession>A0A0N1HWB4</accession>
<dbReference type="Proteomes" id="UP000038010">
    <property type="component" value="Unassembled WGS sequence"/>
</dbReference>
<dbReference type="SUPFAM" id="SSF51735">
    <property type="entry name" value="NAD(P)-binding Rossmann-fold domains"/>
    <property type="match status" value="1"/>
</dbReference>
<dbReference type="EMBL" id="LFJN01000003">
    <property type="protein sequence ID" value="KPI44414.1"/>
    <property type="molecule type" value="Genomic_DNA"/>
</dbReference>
<gene>
    <name evidence="4" type="ORF">AB675_8757</name>
</gene>
<dbReference type="GO" id="GO:0016491">
    <property type="term" value="F:oxidoreductase activity"/>
    <property type="evidence" value="ECO:0007669"/>
    <property type="project" value="UniProtKB-KW"/>
</dbReference>
<evidence type="ECO:0000256" key="1">
    <source>
        <dbReference type="ARBA" id="ARBA00006484"/>
    </source>
</evidence>
<dbReference type="PANTHER" id="PTHR24320">
    <property type="entry name" value="RETINOL DEHYDROGENASE"/>
    <property type="match status" value="1"/>
</dbReference>
<comment type="similarity">
    <text evidence="1">Belongs to the short-chain dehydrogenases/reductases (SDR) family.</text>
</comment>
<comment type="caution">
    <text evidence="4">The sequence shown here is derived from an EMBL/GenBank/DDBJ whole genome shotgun (WGS) entry which is preliminary data.</text>
</comment>
<dbReference type="VEuPathDB" id="FungiDB:AB675_8757"/>
<sequence length="313" mass="33736">MGVQFSQIIPPSAPLTEANVPSQKGKTFIGTGGYSGVGLELSRLLYNAGGHVYIAGRNQASAEKAIEEIMSTSKVPTSEQGRLEFLLLDLGDLSSIKASADQLVKKGVAVDVLFNNAGRGNVAPNSFSAQGLEVQVATNVLGAYLFTKLLEPCLTADRNADASPARVIWTASQIVDLLVPAGGHIMAHLTSPVEEQMKDLNACYTMSKLGNWYLATEYGRRHNSSSDNAVFSIAQNPGGLRSNFFRAYTALYAGLSQELSIERHQGVYVIPWGRIHPAPREDLLAAVKSEAEGGTGEAAKLWDWCEEMTKQYQ</sequence>
<dbReference type="AlphaFoldDB" id="A0A0N1HWB4"/>
<name>A0A0N1HWB4_9EURO</name>
<dbReference type="Gene3D" id="3.40.50.720">
    <property type="entry name" value="NAD(P)-binding Rossmann-like Domain"/>
    <property type="match status" value="1"/>
</dbReference>